<protein>
    <recommendedName>
        <fullName evidence="5">C3H1-type domain-containing protein</fullName>
    </recommendedName>
</protein>
<dbReference type="Proteomes" id="UP000094526">
    <property type="component" value="Unassembled WGS sequence"/>
</dbReference>
<evidence type="ECO:0000256" key="4">
    <source>
        <dbReference type="PROSITE-ProRule" id="PRU00723"/>
    </source>
</evidence>
<evidence type="ECO:0000313" key="7">
    <source>
        <dbReference type="Proteomes" id="UP000094526"/>
    </source>
</evidence>
<evidence type="ECO:0000256" key="2">
    <source>
        <dbReference type="ARBA" id="ARBA00022771"/>
    </source>
</evidence>
<dbReference type="InterPro" id="IPR036855">
    <property type="entry name" value="Znf_CCCH_sf"/>
</dbReference>
<feature type="zinc finger region" description="C3H1-type" evidence="4">
    <location>
        <begin position="1"/>
        <end position="28"/>
    </location>
</feature>
<dbReference type="OrthoDB" id="5393654at2759"/>
<feature type="domain" description="C3H1-type" evidence="5">
    <location>
        <begin position="1"/>
        <end position="28"/>
    </location>
</feature>
<dbReference type="AlphaFoldDB" id="A0A1C1CGZ8"/>
<proteinExistence type="predicted"/>
<sequence length="426" mass="48028">MSSTPTCTFWLRGRCMRGASCRFKHGATSADEPGKAMLVDTGRILQTIEPHSLPAHVDNDDDSVITLTGFEFLSSYNWVDDDNPVIYVPGAPAIWKPNEPPFTVTKDQGAYFIDQNTARCATYPAEALFRSLAVMQPDLSMRDFDLVTDRNCLRKLLRFVCADVDQTFRIDVQLQGDVMFLCRWEAELKRIIRGHENFGYGHSFEHATTIFDKAIRDSTGHHRVVRYSLGGVRCLVRYEADGCTDDAGEAGGRAKTVERDDTGDTDDLLGALESMTIAPARVSTANGSVQVLEEGRVVPPSTIIEIKTRASHRRLKIDEVLPQLWFAQTPNLLVGYHTNGHFQEIHKVAMEPEFERWEKQHQAHLKNLVALLKKLRGSARSTEGQRCVVVGVRGRNCRLQIYESTRTRAVLPEDIVNLHEWEEKSQ</sequence>
<keyword evidence="3 4" id="KW-0862">Zinc</keyword>
<dbReference type="Pfam" id="PF00642">
    <property type="entry name" value="zf-CCCH"/>
    <property type="match status" value="1"/>
</dbReference>
<organism evidence="6 7">
    <name type="scientific">Cladophialophora carrionii</name>
    <dbReference type="NCBI Taxonomy" id="86049"/>
    <lineage>
        <taxon>Eukaryota</taxon>
        <taxon>Fungi</taxon>
        <taxon>Dikarya</taxon>
        <taxon>Ascomycota</taxon>
        <taxon>Pezizomycotina</taxon>
        <taxon>Eurotiomycetes</taxon>
        <taxon>Chaetothyriomycetidae</taxon>
        <taxon>Chaetothyriales</taxon>
        <taxon>Herpotrichiellaceae</taxon>
        <taxon>Cladophialophora</taxon>
    </lineage>
</organism>
<gene>
    <name evidence="6" type="ORF">CLCR_03529</name>
</gene>
<name>A0A1C1CGZ8_9EURO</name>
<dbReference type="Gene3D" id="4.10.1000.10">
    <property type="entry name" value="Zinc finger, CCCH-type"/>
    <property type="match status" value="1"/>
</dbReference>
<dbReference type="PANTHER" id="PTHR35179:SF2">
    <property type="entry name" value="START DOMAIN-CONTAINING PROTEIN"/>
    <property type="match status" value="1"/>
</dbReference>
<dbReference type="EMBL" id="LGRB01000013">
    <property type="protein sequence ID" value="OCT47746.1"/>
    <property type="molecule type" value="Genomic_DNA"/>
</dbReference>
<evidence type="ECO:0000259" key="5">
    <source>
        <dbReference type="PROSITE" id="PS50103"/>
    </source>
</evidence>
<dbReference type="eggNOG" id="ENOG502S18C">
    <property type="taxonomic scope" value="Eukaryota"/>
</dbReference>
<keyword evidence="1 4" id="KW-0479">Metal-binding</keyword>
<evidence type="ECO:0000313" key="6">
    <source>
        <dbReference type="EMBL" id="OCT47746.1"/>
    </source>
</evidence>
<dbReference type="PROSITE" id="PS50103">
    <property type="entry name" value="ZF_C3H1"/>
    <property type="match status" value="1"/>
</dbReference>
<dbReference type="SUPFAM" id="SSF90229">
    <property type="entry name" value="CCCH zinc finger"/>
    <property type="match status" value="1"/>
</dbReference>
<dbReference type="PANTHER" id="PTHR35179">
    <property type="entry name" value="PROTEIN CBG02620"/>
    <property type="match status" value="1"/>
</dbReference>
<dbReference type="STRING" id="86049.A0A1C1CGZ8"/>
<accession>A0A1C1CGZ8</accession>
<keyword evidence="2 4" id="KW-0863">Zinc-finger</keyword>
<dbReference type="VEuPathDB" id="FungiDB:CLCR_03529"/>
<dbReference type="SMART" id="SM00356">
    <property type="entry name" value="ZnF_C3H1"/>
    <property type="match status" value="1"/>
</dbReference>
<comment type="caution">
    <text evidence="6">The sequence shown here is derived from an EMBL/GenBank/DDBJ whole genome shotgun (WGS) entry which is preliminary data.</text>
</comment>
<dbReference type="InterPro" id="IPR000571">
    <property type="entry name" value="Znf_CCCH"/>
</dbReference>
<evidence type="ECO:0000256" key="1">
    <source>
        <dbReference type="ARBA" id="ARBA00022723"/>
    </source>
</evidence>
<evidence type="ECO:0000256" key="3">
    <source>
        <dbReference type="ARBA" id="ARBA00022833"/>
    </source>
</evidence>
<dbReference type="VEuPathDB" id="FungiDB:G647_04596"/>
<dbReference type="GO" id="GO:0008270">
    <property type="term" value="F:zinc ion binding"/>
    <property type="evidence" value="ECO:0007669"/>
    <property type="project" value="UniProtKB-KW"/>
</dbReference>
<reference evidence="7" key="1">
    <citation type="submission" date="2015-07" db="EMBL/GenBank/DDBJ databases">
        <authorList>
            <person name="Teixeira M.M."/>
            <person name="Souza R.C."/>
            <person name="Almeida L.G."/>
            <person name="Vicente V.A."/>
            <person name="de Hoog S."/>
            <person name="Bocca A.L."/>
            <person name="de Almeida S.R."/>
            <person name="Vasconcelos A.T."/>
            <person name="Felipe M.S."/>
        </authorList>
    </citation>
    <scope>NUCLEOTIDE SEQUENCE [LARGE SCALE GENOMIC DNA]</scope>
    <source>
        <strain evidence="7">KSF</strain>
    </source>
</reference>
<keyword evidence="7" id="KW-1185">Reference proteome</keyword>